<feature type="compositionally biased region" description="Basic and acidic residues" evidence="4">
    <location>
        <begin position="96"/>
        <end position="108"/>
    </location>
</feature>
<reference evidence="6" key="1">
    <citation type="submission" date="2023-06" db="EMBL/GenBank/DDBJ databases">
        <title>Draft genome of Marssonina rosae.</title>
        <authorList>
            <person name="Cheng Q."/>
        </authorList>
    </citation>
    <scope>NUCLEOTIDE SEQUENCE</scope>
    <source>
        <strain evidence="6">R4</strain>
    </source>
</reference>
<dbReference type="InterPro" id="IPR002068">
    <property type="entry name" value="A-crystallin/Hsp20_dom"/>
</dbReference>
<evidence type="ECO:0000256" key="1">
    <source>
        <dbReference type="ARBA" id="ARBA00023016"/>
    </source>
</evidence>
<dbReference type="SUPFAM" id="SSF49764">
    <property type="entry name" value="HSP20-like chaperones"/>
    <property type="match status" value="1"/>
</dbReference>
<dbReference type="CDD" id="cd06464">
    <property type="entry name" value="ACD_sHsps-like"/>
    <property type="match status" value="1"/>
</dbReference>
<dbReference type="InterPro" id="IPR031107">
    <property type="entry name" value="Small_HSP"/>
</dbReference>
<keyword evidence="7" id="KW-1185">Reference proteome</keyword>
<accession>A0AAD9T0P8</accession>
<feature type="compositionally biased region" description="Basic and acidic residues" evidence="4">
    <location>
        <begin position="121"/>
        <end position="131"/>
    </location>
</feature>
<feature type="region of interest" description="Disordered" evidence="4">
    <location>
        <begin position="22"/>
        <end position="175"/>
    </location>
</feature>
<dbReference type="EMBL" id="JAUBYV010000006">
    <property type="protein sequence ID" value="KAK2626120.1"/>
    <property type="molecule type" value="Genomic_DNA"/>
</dbReference>
<dbReference type="PANTHER" id="PTHR11527">
    <property type="entry name" value="HEAT-SHOCK PROTEIN 20 FAMILY MEMBER"/>
    <property type="match status" value="1"/>
</dbReference>
<sequence>MAYRNHLQVPFWDFVRSLDQNGAGIDHSSPGHPAGHPPPSPSGPGFPLAFDSWAEPGNFSGPGFGHFHGHGRGGFGGPGFKDRGHRGRHCRRERAHAHEHEHEHEPSRSRSRTASPGGEHSAPEAESREGGPTDYPHGPRRHGKHGRGGHRGPRGRGYHGHGGRRGPGPAFGGPGGMGGFDLRNLFSALNAHPVGQQPWARMLHQYAQQAGFGSDSSPRSGLENTDADNENTFTPPLDIFSTSSAYILHLALPGAKKEDVDVNWDVDAGSLHIAGVVYRPGDEDFLKTLRCGERKVGSFERAVKLPPAAGLDGEKEDGEVDAEGISAKLQDGILVVTVPKVEREWTEIKRVDIE</sequence>
<feature type="compositionally biased region" description="Gly residues" evidence="4">
    <location>
        <begin position="60"/>
        <end position="79"/>
    </location>
</feature>
<feature type="compositionally biased region" description="Polar residues" evidence="4">
    <location>
        <begin position="214"/>
        <end position="223"/>
    </location>
</feature>
<feature type="domain" description="SHSP" evidence="5">
    <location>
        <begin position="228"/>
        <end position="354"/>
    </location>
</feature>
<dbReference type="PROSITE" id="PS01031">
    <property type="entry name" value="SHSP"/>
    <property type="match status" value="1"/>
</dbReference>
<dbReference type="Pfam" id="PF00011">
    <property type="entry name" value="HSP20"/>
    <property type="match status" value="1"/>
</dbReference>
<dbReference type="Gene3D" id="2.60.40.790">
    <property type="match status" value="1"/>
</dbReference>
<feature type="compositionally biased region" description="Basic residues" evidence="4">
    <location>
        <begin position="138"/>
        <end position="164"/>
    </location>
</feature>
<comment type="caution">
    <text evidence="6">The sequence shown here is derived from an EMBL/GenBank/DDBJ whole genome shotgun (WGS) entry which is preliminary data.</text>
</comment>
<protein>
    <recommendedName>
        <fullName evidence="5">SHSP domain-containing protein</fullName>
    </recommendedName>
</protein>
<evidence type="ECO:0000313" key="6">
    <source>
        <dbReference type="EMBL" id="KAK2626120.1"/>
    </source>
</evidence>
<evidence type="ECO:0000259" key="5">
    <source>
        <dbReference type="PROSITE" id="PS01031"/>
    </source>
</evidence>
<evidence type="ECO:0000256" key="3">
    <source>
        <dbReference type="RuleBase" id="RU003616"/>
    </source>
</evidence>
<comment type="similarity">
    <text evidence="2 3">Belongs to the small heat shock protein (HSP20) family.</text>
</comment>
<keyword evidence="1" id="KW-0346">Stress response</keyword>
<evidence type="ECO:0000313" key="7">
    <source>
        <dbReference type="Proteomes" id="UP001285354"/>
    </source>
</evidence>
<proteinExistence type="inferred from homology"/>
<dbReference type="InterPro" id="IPR008978">
    <property type="entry name" value="HSP20-like_chaperone"/>
</dbReference>
<gene>
    <name evidence="6" type="ORF">QTJ16_004382</name>
</gene>
<organism evidence="6 7">
    <name type="scientific">Diplocarpon rosae</name>
    <dbReference type="NCBI Taxonomy" id="946125"/>
    <lineage>
        <taxon>Eukaryota</taxon>
        <taxon>Fungi</taxon>
        <taxon>Dikarya</taxon>
        <taxon>Ascomycota</taxon>
        <taxon>Pezizomycotina</taxon>
        <taxon>Leotiomycetes</taxon>
        <taxon>Helotiales</taxon>
        <taxon>Drepanopezizaceae</taxon>
        <taxon>Diplocarpon</taxon>
    </lineage>
</organism>
<evidence type="ECO:0000256" key="2">
    <source>
        <dbReference type="PROSITE-ProRule" id="PRU00285"/>
    </source>
</evidence>
<feature type="compositionally biased region" description="Pro residues" evidence="4">
    <location>
        <begin position="35"/>
        <end position="44"/>
    </location>
</feature>
<feature type="compositionally biased region" description="Gly residues" evidence="4">
    <location>
        <begin position="165"/>
        <end position="175"/>
    </location>
</feature>
<feature type="region of interest" description="Disordered" evidence="4">
    <location>
        <begin position="210"/>
        <end position="233"/>
    </location>
</feature>
<evidence type="ECO:0000256" key="4">
    <source>
        <dbReference type="SAM" id="MobiDB-lite"/>
    </source>
</evidence>
<dbReference type="AlphaFoldDB" id="A0AAD9T0P8"/>
<name>A0AAD9T0P8_9HELO</name>
<dbReference type="Proteomes" id="UP001285354">
    <property type="component" value="Unassembled WGS sequence"/>
</dbReference>
<feature type="compositionally biased region" description="Basic residues" evidence="4">
    <location>
        <begin position="83"/>
        <end position="95"/>
    </location>
</feature>